<dbReference type="InterPro" id="IPR006076">
    <property type="entry name" value="FAD-dep_OxRdtase"/>
</dbReference>
<accession>A0ABD6C1K6</accession>
<dbReference type="PANTHER" id="PTHR10961">
    <property type="entry name" value="PEROXISOMAL SARCOSINE OXIDASE"/>
    <property type="match status" value="1"/>
</dbReference>
<evidence type="ECO:0000256" key="3">
    <source>
        <dbReference type="ARBA" id="ARBA00022827"/>
    </source>
</evidence>
<dbReference type="AlphaFoldDB" id="A0ABD6C1K6"/>
<feature type="domain" description="FAD dependent oxidoreductase" evidence="5">
    <location>
        <begin position="18"/>
        <end position="114"/>
    </location>
</feature>
<name>A0ABD6C1K6_9EURY</name>
<comment type="caution">
    <text evidence="6">The sequence shown here is derived from an EMBL/GenBank/DDBJ whole genome shotgun (WGS) entry which is preliminary data.</text>
</comment>
<reference evidence="6 7" key="1">
    <citation type="journal article" date="2019" name="Int. J. Syst. Evol. Microbiol.">
        <title>The Global Catalogue of Microorganisms (GCM) 10K type strain sequencing project: providing services to taxonomists for standard genome sequencing and annotation.</title>
        <authorList>
            <consortium name="The Broad Institute Genomics Platform"/>
            <consortium name="The Broad Institute Genome Sequencing Center for Infectious Disease"/>
            <person name="Wu L."/>
            <person name="Ma J."/>
        </authorList>
    </citation>
    <scope>NUCLEOTIDE SEQUENCE [LARGE SCALE GENOMIC DNA]</scope>
    <source>
        <strain evidence="6 7">CGMCC 1.12689</strain>
    </source>
</reference>
<dbReference type="SUPFAM" id="SSF54373">
    <property type="entry name" value="FAD-linked reductases, C-terminal domain"/>
    <property type="match status" value="1"/>
</dbReference>
<dbReference type="Gene3D" id="3.50.50.60">
    <property type="entry name" value="FAD/NAD(P)-binding domain"/>
    <property type="match status" value="1"/>
</dbReference>
<dbReference type="InterPro" id="IPR045170">
    <property type="entry name" value="MTOX"/>
</dbReference>
<keyword evidence="2" id="KW-0285">Flavoprotein</keyword>
<sequence>MSVPEGRFYGFPIYDVAGFKIGKYHHREEEIDPDEFDREPNRMDKILLSDATEKYFPNAAGPTMRLATCMFTNSPDEHFILDSLSDHPQVVVGAGFSGHGFKFSSVIGEILADLAIDRGSEHPIEMFSLDRFD</sequence>
<evidence type="ECO:0000259" key="5">
    <source>
        <dbReference type="Pfam" id="PF01266"/>
    </source>
</evidence>
<dbReference type="Proteomes" id="UP001597185">
    <property type="component" value="Unassembled WGS sequence"/>
</dbReference>
<dbReference type="EMBL" id="JBHUDB010000007">
    <property type="protein sequence ID" value="MFD1571015.1"/>
    <property type="molecule type" value="Genomic_DNA"/>
</dbReference>
<dbReference type="Gene3D" id="3.30.9.10">
    <property type="entry name" value="D-Amino Acid Oxidase, subunit A, domain 2"/>
    <property type="match status" value="1"/>
</dbReference>
<proteinExistence type="predicted"/>
<keyword evidence="3" id="KW-0274">FAD</keyword>
<gene>
    <name evidence="6" type="ORF">ACFR9T_10515</name>
</gene>
<keyword evidence="4" id="KW-0560">Oxidoreductase</keyword>
<dbReference type="GO" id="GO:0016491">
    <property type="term" value="F:oxidoreductase activity"/>
    <property type="evidence" value="ECO:0007669"/>
    <property type="project" value="UniProtKB-KW"/>
</dbReference>
<evidence type="ECO:0000256" key="4">
    <source>
        <dbReference type="ARBA" id="ARBA00023002"/>
    </source>
</evidence>
<organism evidence="6 7">
    <name type="scientific">Halorubrum laminariae</name>
    <dbReference type="NCBI Taxonomy" id="1433523"/>
    <lineage>
        <taxon>Archaea</taxon>
        <taxon>Methanobacteriati</taxon>
        <taxon>Methanobacteriota</taxon>
        <taxon>Stenosarchaea group</taxon>
        <taxon>Halobacteria</taxon>
        <taxon>Halobacteriales</taxon>
        <taxon>Haloferacaceae</taxon>
        <taxon>Halorubrum</taxon>
    </lineage>
</organism>
<evidence type="ECO:0000313" key="6">
    <source>
        <dbReference type="EMBL" id="MFD1571015.1"/>
    </source>
</evidence>
<evidence type="ECO:0000313" key="7">
    <source>
        <dbReference type="Proteomes" id="UP001597185"/>
    </source>
</evidence>
<dbReference type="PANTHER" id="PTHR10961:SF7">
    <property type="entry name" value="FAD DEPENDENT OXIDOREDUCTASE DOMAIN-CONTAINING PROTEIN"/>
    <property type="match status" value="1"/>
</dbReference>
<comment type="cofactor">
    <cofactor evidence="1">
        <name>FAD</name>
        <dbReference type="ChEBI" id="CHEBI:57692"/>
    </cofactor>
</comment>
<dbReference type="Pfam" id="PF01266">
    <property type="entry name" value="DAO"/>
    <property type="match status" value="1"/>
</dbReference>
<dbReference type="RefSeq" id="WP_303652369.1">
    <property type="nucleotide sequence ID" value="NZ_JBHUDB010000007.1"/>
</dbReference>
<keyword evidence="7" id="KW-1185">Reference proteome</keyword>
<dbReference type="InterPro" id="IPR036188">
    <property type="entry name" value="FAD/NAD-bd_sf"/>
</dbReference>
<evidence type="ECO:0000256" key="2">
    <source>
        <dbReference type="ARBA" id="ARBA00022630"/>
    </source>
</evidence>
<protein>
    <submittedName>
        <fullName evidence="6">FAD-dependent oxidoreductase</fullName>
    </submittedName>
</protein>
<evidence type="ECO:0000256" key="1">
    <source>
        <dbReference type="ARBA" id="ARBA00001974"/>
    </source>
</evidence>